<dbReference type="PROSITE" id="PS50279">
    <property type="entry name" value="BPTI_KUNITZ_2"/>
    <property type="match status" value="1"/>
</dbReference>
<dbReference type="PANTHER" id="PTHR10083">
    <property type="entry name" value="KUNITZ-TYPE PROTEASE INHIBITOR-RELATED"/>
    <property type="match status" value="1"/>
</dbReference>
<keyword evidence="1" id="KW-0646">Protease inhibitor</keyword>
<organism evidence="6 7">
    <name type="scientific">Psylliodes chrysocephalus</name>
    <dbReference type="NCBI Taxonomy" id="3402493"/>
    <lineage>
        <taxon>Eukaryota</taxon>
        <taxon>Metazoa</taxon>
        <taxon>Ecdysozoa</taxon>
        <taxon>Arthropoda</taxon>
        <taxon>Hexapoda</taxon>
        <taxon>Insecta</taxon>
        <taxon>Pterygota</taxon>
        <taxon>Neoptera</taxon>
        <taxon>Endopterygota</taxon>
        <taxon>Coleoptera</taxon>
        <taxon>Polyphaga</taxon>
        <taxon>Cucujiformia</taxon>
        <taxon>Chrysomeloidea</taxon>
        <taxon>Chrysomelidae</taxon>
        <taxon>Galerucinae</taxon>
        <taxon>Alticini</taxon>
        <taxon>Psylliodes</taxon>
    </lineage>
</organism>
<dbReference type="Pfam" id="PF00014">
    <property type="entry name" value="Kunitz_BPTI"/>
    <property type="match status" value="1"/>
</dbReference>
<dbReference type="SMART" id="SM00131">
    <property type="entry name" value="KU"/>
    <property type="match status" value="1"/>
</dbReference>
<dbReference type="GO" id="GO:0005615">
    <property type="term" value="C:extracellular space"/>
    <property type="evidence" value="ECO:0007669"/>
    <property type="project" value="TreeGrafter"/>
</dbReference>
<dbReference type="PANTHER" id="PTHR10083:SF374">
    <property type="entry name" value="BPTI_KUNITZ INHIBITOR DOMAIN-CONTAINING PROTEIN"/>
    <property type="match status" value="1"/>
</dbReference>
<reference evidence="6" key="1">
    <citation type="submission" date="2022-01" db="EMBL/GenBank/DDBJ databases">
        <authorList>
            <person name="King R."/>
        </authorList>
    </citation>
    <scope>NUCLEOTIDE SEQUENCE</scope>
</reference>
<evidence type="ECO:0000256" key="1">
    <source>
        <dbReference type="ARBA" id="ARBA00022690"/>
    </source>
</evidence>
<evidence type="ECO:0000256" key="4">
    <source>
        <dbReference type="SAM" id="SignalP"/>
    </source>
</evidence>
<evidence type="ECO:0000256" key="2">
    <source>
        <dbReference type="ARBA" id="ARBA00022900"/>
    </source>
</evidence>
<dbReference type="InterPro" id="IPR002223">
    <property type="entry name" value="Kunitz_BPTI"/>
</dbReference>
<dbReference type="GO" id="GO:0004867">
    <property type="term" value="F:serine-type endopeptidase inhibitor activity"/>
    <property type="evidence" value="ECO:0007669"/>
    <property type="project" value="UniProtKB-KW"/>
</dbReference>
<keyword evidence="3" id="KW-1015">Disulfide bond</keyword>
<dbReference type="EMBL" id="OV651815">
    <property type="protein sequence ID" value="CAH1108263.1"/>
    <property type="molecule type" value="Genomic_DNA"/>
</dbReference>
<sequence>MYVFNYFALGVLLIIVQVYCQIQSEFKKKDCLAPHTEPGATCKAHLIRYHWNQTLKACEEVIYGGCRATRNNFKTMEECNKVAGSICNKKCKK</sequence>
<protein>
    <recommendedName>
        <fullName evidence="5">BPTI/Kunitz inhibitor domain-containing protein</fullName>
    </recommendedName>
</protein>
<proteinExistence type="predicted"/>
<keyword evidence="7" id="KW-1185">Reference proteome</keyword>
<dbReference type="Proteomes" id="UP001153636">
    <property type="component" value="Chromosome 3"/>
</dbReference>
<feature type="signal peptide" evidence="4">
    <location>
        <begin position="1"/>
        <end position="20"/>
    </location>
</feature>
<evidence type="ECO:0000313" key="7">
    <source>
        <dbReference type="Proteomes" id="UP001153636"/>
    </source>
</evidence>
<dbReference type="SUPFAM" id="SSF57362">
    <property type="entry name" value="BPTI-like"/>
    <property type="match status" value="1"/>
</dbReference>
<name>A0A9P0CXG1_9CUCU</name>
<dbReference type="Gene3D" id="4.10.410.10">
    <property type="entry name" value="Pancreatic trypsin inhibitor Kunitz domain"/>
    <property type="match status" value="1"/>
</dbReference>
<keyword evidence="4" id="KW-0732">Signal</keyword>
<evidence type="ECO:0000313" key="6">
    <source>
        <dbReference type="EMBL" id="CAH1108263.1"/>
    </source>
</evidence>
<dbReference type="OrthoDB" id="6775666at2759"/>
<evidence type="ECO:0000259" key="5">
    <source>
        <dbReference type="PROSITE" id="PS50279"/>
    </source>
</evidence>
<dbReference type="AlphaFoldDB" id="A0A9P0CXG1"/>
<evidence type="ECO:0000256" key="3">
    <source>
        <dbReference type="ARBA" id="ARBA00023157"/>
    </source>
</evidence>
<dbReference type="InterPro" id="IPR050098">
    <property type="entry name" value="TFPI/VKTCI-like"/>
</dbReference>
<gene>
    <name evidence="6" type="ORF">PSYICH_LOCUS8925</name>
</gene>
<accession>A0A9P0CXG1</accession>
<keyword evidence="2" id="KW-0722">Serine protease inhibitor</keyword>
<feature type="domain" description="BPTI/Kunitz inhibitor" evidence="5">
    <location>
        <begin position="31"/>
        <end position="83"/>
    </location>
</feature>
<dbReference type="InterPro" id="IPR036880">
    <property type="entry name" value="Kunitz_BPTI_sf"/>
</dbReference>
<feature type="chain" id="PRO_5040489073" description="BPTI/Kunitz inhibitor domain-containing protein" evidence="4">
    <location>
        <begin position="21"/>
        <end position="93"/>
    </location>
</feature>